<feature type="domain" description="ABC3 transporter permease C-terminal" evidence="8">
    <location>
        <begin position="602"/>
        <end position="706"/>
    </location>
</feature>
<feature type="transmembrane region" description="Helical" evidence="7">
    <location>
        <begin position="689"/>
        <end position="708"/>
    </location>
</feature>
<comment type="caution">
    <text evidence="9">The sequence shown here is derived from an EMBL/GenBank/DDBJ whole genome shotgun (WGS) entry which is preliminary data.</text>
</comment>
<feature type="domain" description="ABC3 transporter permease C-terminal" evidence="8">
    <location>
        <begin position="146"/>
        <end position="269"/>
    </location>
</feature>
<comment type="similarity">
    <text evidence="6">Belongs to the ABC-4 integral membrane protein family.</text>
</comment>
<dbReference type="InterPro" id="IPR003838">
    <property type="entry name" value="ABC3_permease_C"/>
</dbReference>
<dbReference type="Pfam" id="PF02687">
    <property type="entry name" value="FtsX"/>
    <property type="match status" value="2"/>
</dbReference>
<keyword evidence="3 7" id="KW-0812">Transmembrane</keyword>
<dbReference type="AlphaFoldDB" id="A0A9D0ZVP1"/>
<sequence>MWKDYSFSYIKNNRSSSVSVLIAAFLAALFLSLLCGSFYNLWKYEVERIEIEEGNWQSRIEGTFDRDDVEALKGFATLKDVTVEDGSIWLRFERMWDVLGDTPKIARLLGVSEEKISYHYGLLAMYLIRDGRDTAQRMVFPVVLLVTVLAAVSLIVMLHYPFAVSMNARVHQFGIFSSIGATPKQIRACLMQEAAILCTPPILAGTLLGILGSRGLVCLSNQLGSGVPGRHEAVFGYHPLILALTLLAIVLTVGISAWMPARTVSRLTPLEAIRDMGELKLKRRKHSPILRKLFGVEGELAGNAWKAQKKALRLASFSLTISLMAFILMLCFFTMSEISTRETYFERYQDIWDLYVTVKDTEVDSVEQLSEIRSLSGVERVIGYQKAAAKSMIGEEDLSEELKALGGLEGAEESSVQRTEDGYLINAPILILDDASFLAYCEEQGIPETLDGAVIFNRIRDVTNPDFRHPRYLPYTKGENETALLKSADGEKTVQLSVLAYAETLPALREEYGNIDYYEMVHIVPASLWREIKGEIGGAEKDSYLCVLGEGTATLEGLQELGTEVGNILETRYTVESENRIQEQLDNDRQIQGMKLIFGGICVLLAVIGIGNVFSNTLGFVRQRKREIARYLSVGMTPGEIRKMFAIEALIIAGRPILLSAVLTALAVWGMLRMSYLEAAVFFAEAPVLPAALFVLAILAFVALAYGLGWRSVQRFNLAEVLRDDTVM</sequence>
<gene>
    <name evidence="9" type="ORF">IAB26_06930</name>
</gene>
<feature type="transmembrane region" description="Helical" evidence="7">
    <location>
        <begin position="20"/>
        <end position="42"/>
    </location>
</feature>
<dbReference type="EMBL" id="DVFT01000099">
    <property type="protein sequence ID" value="HIQ96280.1"/>
    <property type="molecule type" value="Genomic_DNA"/>
</dbReference>
<dbReference type="GO" id="GO:0005886">
    <property type="term" value="C:plasma membrane"/>
    <property type="evidence" value="ECO:0007669"/>
    <property type="project" value="UniProtKB-SubCell"/>
</dbReference>
<feature type="transmembrane region" description="Helical" evidence="7">
    <location>
        <begin position="645"/>
        <end position="669"/>
    </location>
</feature>
<name>A0A9D0ZVP1_9FIRM</name>
<keyword evidence="5 7" id="KW-0472">Membrane</keyword>
<evidence type="ECO:0000256" key="2">
    <source>
        <dbReference type="ARBA" id="ARBA00022475"/>
    </source>
</evidence>
<dbReference type="Proteomes" id="UP000886886">
    <property type="component" value="Unassembled WGS sequence"/>
</dbReference>
<dbReference type="PANTHER" id="PTHR30572:SF4">
    <property type="entry name" value="ABC TRANSPORTER PERMEASE YTRF"/>
    <property type="match status" value="1"/>
</dbReference>
<protein>
    <submittedName>
        <fullName evidence="9">ABC transporter permease</fullName>
    </submittedName>
</protein>
<feature type="transmembrane region" description="Helical" evidence="7">
    <location>
        <begin position="240"/>
        <end position="259"/>
    </location>
</feature>
<dbReference type="GO" id="GO:0022857">
    <property type="term" value="F:transmembrane transporter activity"/>
    <property type="evidence" value="ECO:0007669"/>
    <property type="project" value="TreeGrafter"/>
</dbReference>
<evidence type="ECO:0000313" key="9">
    <source>
        <dbReference type="EMBL" id="HIQ96280.1"/>
    </source>
</evidence>
<evidence type="ECO:0000256" key="3">
    <source>
        <dbReference type="ARBA" id="ARBA00022692"/>
    </source>
</evidence>
<evidence type="ECO:0000256" key="5">
    <source>
        <dbReference type="ARBA" id="ARBA00023136"/>
    </source>
</evidence>
<evidence type="ECO:0000259" key="8">
    <source>
        <dbReference type="Pfam" id="PF02687"/>
    </source>
</evidence>
<organism evidence="9 10">
    <name type="scientific">Candidatus Limivivens merdigallinarum</name>
    <dbReference type="NCBI Taxonomy" id="2840859"/>
    <lineage>
        <taxon>Bacteria</taxon>
        <taxon>Bacillati</taxon>
        <taxon>Bacillota</taxon>
        <taxon>Clostridia</taxon>
        <taxon>Lachnospirales</taxon>
        <taxon>Lachnospiraceae</taxon>
        <taxon>Lachnospiraceae incertae sedis</taxon>
        <taxon>Candidatus Limivivens</taxon>
    </lineage>
</organism>
<feature type="transmembrane region" description="Helical" evidence="7">
    <location>
        <begin position="314"/>
        <end position="335"/>
    </location>
</feature>
<keyword evidence="2" id="KW-1003">Cell membrane</keyword>
<evidence type="ECO:0000256" key="1">
    <source>
        <dbReference type="ARBA" id="ARBA00004651"/>
    </source>
</evidence>
<evidence type="ECO:0000256" key="6">
    <source>
        <dbReference type="ARBA" id="ARBA00038076"/>
    </source>
</evidence>
<keyword evidence="4 7" id="KW-1133">Transmembrane helix</keyword>
<reference evidence="9" key="1">
    <citation type="submission" date="2020-10" db="EMBL/GenBank/DDBJ databases">
        <authorList>
            <person name="Gilroy R."/>
        </authorList>
    </citation>
    <scope>NUCLEOTIDE SEQUENCE</scope>
    <source>
        <strain evidence="9">ChiSjej3B21-11622</strain>
    </source>
</reference>
<dbReference type="PANTHER" id="PTHR30572">
    <property type="entry name" value="MEMBRANE COMPONENT OF TRANSPORTER-RELATED"/>
    <property type="match status" value="1"/>
</dbReference>
<reference evidence="9" key="2">
    <citation type="journal article" date="2021" name="PeerJ">
        <title>Extensive microbial diversity within the chicken gut microbiome revealed by metagenomics and culture.</title>
        <authorList>
            <person name="Gilroy R."/>
            <person name="Ravi A."/>
            <person name="Getino M."/>
            <person name="Pursley I."/>
            <person name="Horton D.L."/>
            <person name="Alikhan N.F."/>
            <person name="Baker D."/>
            <person name="Gharbi K."/>
            <person name="Hall N."/>
            <person name="Watson M."/>
            <person name="Adriaenssens E.M."/>
            <person name="Foster-Nyarko E."/>
            <person name="Jarju S."/>
            <person name="Secka A."/>
            <person name="Antonio M."/>
            <person name="Oren A."/>
            <person name="Chaudhuri R.R."/>
            <person name="La Ragione R."/>
            <person name="Hildebrand F."/>
            <person name="Pallen M.J."/>
        </authorList>
    </citation>
    <scope>NUCLEOTIDE SEQUENCE</scope>
    <source>
        <strain evidence="9">ChiSjej3B21-11622</strain>
    </source>
</reference>
<accession>A0A9D0ZVP1</accession>
<dbReference type="InterPro" id="IPR050250">
    <property type="entry name" value="Macrolide_Exporter_MacB"/>
</dbReference>
<evidence type="ECO:0000313" key="10">
    <source>
        <dbReference type="Proteomes" id="UP000886886"/>
    </source>
</evidence>
<feature type="transmembrane region" description="Helical" evidence="7">
    <location>
        <begin position="138"/>
        <end position="160"/>
    </location>
</feature>
<evidence type="ECO:0000256" key="7">
    <source>
        <dbReference type="SAM" id="Phobius"/>
    </source>
</evidence>
<feature type="transmembrane region" description="Helical" evidence="7">
    <location>
        <begin position="596"/>
        <end position="621"/>
    </location>
</feature>
<proteinExistence type="inferred from homology"/>
<comment type="subcellular location">
    <subcellularLocation>
        <location evidence="1">Cell membrane</location>
        <topology evidence="1">Multi-pass membrane protein</topology>
    </subcellularLocation>
</comment>
<evidence type="ECO:0000256" key="4">
    <source>
        <dbReference type="ARBA" id="ARBA00022989"/>
    </source>
</evidence>